<dbReference type="InParanoid" id="A0A0L0H737"/>
<dbReference type="AlphaFoldDB" id="A0A0L0H737"/>
<dbReference type="CDD" id="cd01736">
    <property type="entry name" value="LSm14_N"/>
    <property type="match status" value="1"/>
</dbReference>
<evidence type="ECO:0000259" key="4">
    <source>
        <dbReference type="PROSITE" id="PS51512"/>
    </source>
</evidence>
<dbReference type="eggNOG" id="KOG1073">
    <property type="taxonomic scope" value="Eukaryota"/>
</dbReference>
<feature type="domain" description="DFDF" evidence="4">
    <location>
        <begin position="373"/>
        <end position="409"/>
    </location>
</feature>
<evidence type="ECO:0008006" key="10">
    <source>
        <dbReference type="Google" id="ProtNLM"/>
    </source>
</evidence>
<dbReference type="PROSITE" id="PS51513">
    <property type="entry name" value="FFD"/>
    <property type="match status" value="1"/>
</dbReference>
<dbReference type="Pfam" id="PF09532">
    <property type="entry name" value="FDF"/>
    <property type="match status" value="1"/>
</dbReference>
<dbReference type="GeneID" id="27691078"/>
<dbReference type="FunCoup" id="A0A0L0H737">
    <property type="interactions" value="239"/>
</dbReference>
<dbReference type="Gene3D" id="2.30.30.100">
    <property type="match status" value="1"/>
</dbReference>
<dbReference type="InterPro" id="IPR025761">
    <property type="entry name" value="FFD_box"/>
</dbReference>
<name>A0A0L0H737_SPIPD</name>
<feature type="compositionally biased region" description="Basic and acidic residues" evidence="3">
    <location>
        <begin position="450"/>
        <end position="474"/>
    </location>
</feature>
<accession>A0A0L0H737</accession>
<proteinExistence type="predicted"/>
<feature type="compositionally biased region" description="Low complexity" evidence="3">
    <location>
        <begin position="141"/>
        <end position="150"/>
    </location>
</feature>
<dbReference type="Proteomes" id="UP000053201">
    <property type="component" value="Unassembled WGS sequence"/>
</dbReference>
<dbReference type="PROSITE" id="PS51512">
    <property type="entry name" value="DFDF"/>
    <property type="match status" value="1"/>
</dbReference>
<feature type="domain" description="FFD box profile" evidence="5">
    <location>
        <begin position="436"/>
        <end position="451"/>
    </location>
</feature>
<dbReference type="EMBL" id="KQ257467">
    <property type="protein sequence ID" value="KNC96681.1"/>
    <property type="molecule type" value="Genomic_DNA"/>
</dbReference>
<evidence type="ECO:0000313" key="9">
    <source>
        <dbReference type="Proteomes" id="UP000053201"/>
    </source>
</evidence>
<dbReference type="SUPFAM" id="SSF50182">
    <property type="entry name" value="Sm-like ribonucleoproteins"/>
    <property type="match status" value="1"/>
</dbReference>
<gene>
    <name evidence="8" type="ORF">SPPG_07894</name>
</gene>
<evidence type="ECO:0000256" key="1">
    <source>
        <dbReference type="PROSITE-ProRule" id="PRU00846"/>
    </source>
</evidence>
<reference evidence="8 9" key="1">
    <citation type="submission" date="2009-08" db="EMBL/GenBank/DDBJ databases">
        <title>The Genome Sequence of Spizellomyces punctatus strain DAOM BR117.</title>
        <authorList>
            <consortium name="The Broad Institute Genome Sequencing Platform"/>
            <person name="Russ C."/>
            <person name="Cuomo C."/>
            <person name="Shea T."/>
            <person name="Young S.K."/>
            <person name="Zeng Q."/>
            <person name="Koehrsen M."/>
            <person name="Haas B."/>
            <person name="Borodovsky M."/>
            <person name="Guigo R."/>
            <person name="Alvarado L."/>
            <person name="Berlin A."/>
            <person name="Bochicchio J."/>
            <person name="Borenstein D."/>
            <person name="Chapman S."/>
            <person name="Chen Z."/>
            <person name="Engels R."/>
            <person name="Freedman E."/>
            <person name="Gellesch M."/>
            <person name="Goldberg J."/>
            <person name="Griggs A."/>
            <person name="Gujja S."/>
            <person name="Heiman D."/>
            <person name="Hepburn T."/>
            <person name="Howarth C."/>
            <person name="Jen D."/>
            <person name="Larson L."/>
            <person name="Lewis B."/>
            <person name="Mehta T."/>
            <person name="Park D."/>
            <person name="Pearson M."/>
            <person name="Roberts A."/>
            <person name="Saif S."/>
            <person name="Shenoy N."/>
            <person name="Sisk P."/>
            <person name="Stolte C."/>
            <person name="Sykes S."/>
            <person name="Thomson T."/>
            <person name="Walk T."/>
            <person name="White J."/>
            <person name="Yandava C."/>
            <person name="Burger G."/>
            <person name="Gray M.W."/>
            <person name="Holland P.W.H."/>
            <person name="King N."/>
            <person name="Lang F.B.F."/>
            <person name="Roger A.J."/>
            <person name="Ruiz-Trillo I."/>
            <person name="Lander E."/>
            <person name="Nusbaum C."/>
        </authorList>
    </citation>
    <scope>NUCLEOTIDE SEQUENCE [LARGE SCALE GENOMIC DNA]</scope>
    <source>
        <strain evidence="8 9">DAOM BR117</strain>
    </source>
</reference>
<dbReference type="GO" id="GO:0033962">
    <property type="term" value="P:P-body assembly"/>
    <property type="evidence" value="ECO:0007669"/>
    <property type="project" value="TreeGrafter"/>
</dbReference>
<dbReference type="RefSeq" id="XP_016604721.1">
    <property type="nucleotide sequence ID" value="XM_016756042.1"/>
</dbReference>
<dbReference type="GO" id="GO:0000932">
    <property type="term" value="C:P-body"/>
    <property type="evidence" value="ECO:0007669"/>
    <property type="project" value="TreeGrafter"/>
</dbReference>
<feature type="short sequence motif" description="TFG box" evidence="2">
    <location>
        <begin position="462"/>
        <end position="482"/>
    </location>
</feature>
<evidence type="ECO:0000259" key="7">
    <source>
        <dbReference type="PROSITE" id="PS52002"/>
    </source>
</evidence>
<evidence type="ECO:0000313" key="8">
    <source>
        <dbReference type="EMBL" id="KNC96681.1"/>
    </source>
</evidence>
<evidence type="ECO:0000259" key="6">
    <source>
        <dbReference type="PROSITE" id="PS51536"/>
    </source>
</evidence>
<feature type="compositionally biased region" description="Gly residues" evidence="3">
    <location>
        <begin position="492"/>
        <end position="520"/>
    </location>
</feature>
<dbReference type="OrthoDB" id="21539at2759"/>
<evidence type="ECO:0000256" key="3">
    <source>
        <dbReference type="SAM" id="MobiDB-lite"/>
    </source>
</evidence>
<dbReference type="PANTHER" id="PTHR13586:SF0">
    <property type="entry name" value="TRAILER HITCH, ISOFORM H"/>
    <property type="match status" value="1"/>
</dbReference>
<feature type="compositionally biased region" description="Basic and acidic residues" evidence="3">
    <location>
        <begin position="247"/>
        <end position="280"/>
    </location>
</feature>
<feature type="domain" description="Sm" evidence="7">
    <location>
        <begin position="1"/>
        <end position="80"/>
    </location>
</feature>
<feature type="compositionally biased region" description="Low complexity" evidence="3">
    <location>
        <begin position="291"/>
        <end position="305"/>
    </location>
</feature>
<dbReference type="STRING" id="645134.A0A0L0H737"/>
<feature type="domain" description="TFG box profile" evidence="6">
    <location>
        <begin position="462"/>
        <end position="482"/>
    </location>
</feature>
<protein>
    <recommendedName>
        <fullName evidence="10">FFD box profile domain-containing protein</fullName>
    </recommendedName>
</protein>
<dbReference type="PROSITE" id="PS52002">
    <property type="entry name" value="SM"/>
    <property type="match status" value="1"/>
</dbReference>
<dbReference type="InterPro" id="IPR025762">
    <property type="entry name" value="DFDF"/>
</dbReference>
<feature type="short sequence motif" description="FFD box" evidence="1">
    <location>
        <begin position="436"/>
        <end position="451"/>
    </location>
</feature>
<dbReference type="InterPro" id="IPR025609">
    <property type="entry name" value="Lsm14-like_N"/>
</dbReference>
<dbReference type="InterPro" id="IPR047575">
    <property type="entry name" value="Sm"/>
</dbReference>
<evidence type="ECO:0000256" key="2">
    <source>
        <dbReference type="PROSITE-ProRule" id="PRU00869"/>
    </source>
</evidence>
<dbReference type="Pfam" id="PF12701">
    <property type="entry name" value="LSM14"/>
    <property type="match status" value="1"/>
</dbReference>
<feature type="compositionally biased region" description="Polar residues" evidence="3">
    <location>
        <begin position="208"/>
        <end position="222"/>
    </location>
</feature>
<organism evidence="8 9">
    <name type="scientific">Spizellomyces punctatus (strain DAOM BR117)</name>
    <dbReference type="NCBI Taxonomy" id="645134"/>
    <lineage>
        <taxon>Eukaryota</taxon>
        <taxon>Fungi</taxon>
        <taxon>Fungi incertae sedis</taxon>
        <taxon>Chytridiomycota</taxon>
        <taxon>Chytridiomycota incertae sedis</taxon>
        <taxon>Chytridiomycetes</taxon>
        <taxon>Spizellomycetales</taxon>
        <taxon>Spizellomycetaceae</taxon>
        <taxon>Spizellomyces</taxon>
    </lineage>
</organism>
<dbReference type="PROSITE" id="PS51536">
    <property type="entry name" value="TFG"/>
    <property type="match status" value="1"/>
</dbReference>
<dbReference type="GO" id="GO:0003729">
    <property type="term" value="F:mRNA binding"/>
    <property type="evidence" value="ECO:0007669"/>
    <property type="project" value="TreeGrafter"/>
</dbReference>
<evidence type="ECO:0000259" key="5">
    <source>
        <dbReference type="PROSITE" id="PS51513"/>
    </source>
</evidence>
<dbReference type="InterPro" id="IPR010920">
    <property type="entry name" value="LSM_dom_sf"/>
</dbReference>
<feature type="compositionally biased region" description="Polar residues" evidence="3">
    <location>
        <begin position="439"/>
        <end position="449"/>
    </location>
</feature>
<dbReference type="GO" id="GO:0034063">
    <property type="term" value="P:stress granule assembly"/>
    <property type="evidence" value="ECO:0007669"/>
    <property type="project" value="TreeGrafter"/>
</dbReference>
<dbReference type="InterPro" id="IPR019050">
    <property type="entry name" value="FDF_dom"/>
</dbReference>
<feature type="compositionally biased region" description="Pro residues" evidence="3">
    <location>
        <begin position="103"/>
        <end position="122"/>
    </location>
</feature>
<feature type="region of interest" description="Disordered" evidence="3">
    <location>
        <begin position="398"/>
        <end position="548"/>
    </location>
</feature>
<feature type="region of interest" description="Disordered" evidence="3">
    <location>
        <begin position="81"/>
        <end position="384"/>
    </location>
</feature>
<dbReference type="PANTHER" id="PTHR13586">
    <property type="entry name" value="SCD6 PROTEIN-RELATED"/>
    <property type="match status" value="1"/>
</dbReference>
<dbReference type="SMART" id="SM01199">
    <property type="entry name" value="FDF"/>
    <property type="match status" value="1"/>
</dbReference>
<dbReference type="SMART" id="SM01271">
    <property type="entry name" value="LSM14"/>
    <property type="match status" value="1"/>
</dbReference>
<dbReference type="VEuPathDB" id="FungiDB:SPPG_07894"/>
<keyword evidence="9" id="KW-1185">Reference proteome</keyword>
<dbReference type="OMA" id="WYPPPGH"/>
<sequence length="548" mass="58709">MMPYIGSEISLISKSDIRYVGILTEINQQESTVALENVRSFGTEGRKGNPAEELPPSDEIYPFVVFRGSDVKDLHVMNAPAKAPAPSRVPNDPAIVRQHPRSQIPPPSHMPPQPGPPGPGGPPGFSGYGPPAGMVGQTSQPGFPMMPQGMGPYGGPPSVNYPYPHSQQKQEPPQYYWDRRPEQIGAPVFPGAVGGFSAPQQPRGLNALPSNSQQPGSQSEANQDVAGLVPTLDKLDLNESTMSHTAPESKEKKVAQDARPERSTQRDVKATQQSNEEKRGTPSNIHKAPDAAEAPVGAGVVAVAGKNEHDAKQSQQNASGASEGEIRRSQGANGTDVRSEGQRLPGTGAHLLQGGHRRGGGRGNNRRGYPANPRNVRIPVPDSDFDFESANAKFNKTELAQEAATKTGGDASPIEAIPPPEPSVSHAEEEDEEGAGFYQKSSFFDNISCESKDRAEGDGRGNRRARQYEERRLNMETFGQTGVDSGRNYRRGGYGGYRRGGRGRGNYGGYSGNYNGGQRGGYRSNYNRGGYGNREEGHGGHVGNGRVQ</sequence>
<dbReference type="InterPro" id="IPR025768">
    <property type="entry name" value="TFG_box"/>
</dbReference>